<evidence type="ECO:0000313" key="2">
    <source>
        <dbReference type="EMBL" id="KAJ2896973.1"/>
    </source>
</evidence>
<feature type="region of interest" description="Disordered" evidence="1">
    <location>
        <begin position="1"/>
        <end position="31"/>
    </location>
</feature>
<gene>
    <name evidence="2" type="ORF">MKZ38_005072</name>
</gene>
<proteinExistence type="predicted"/>
<dbReference type="EMBL" id="JAKWBI020000302">
    <property type="protein sequence ID" value="KAJ2896973.1"/>
    <property type="molecule type" value="Genomic_DNA"/>
</dbReference>
<evidence type="ECO:0000256" key="1">
    <source>
        <dbReference type="SAM" id="MobiDB-lite"/>
    </source>
</evidence>
<evidence type="ECO:0008006" key="4">
    <source>
        <dbReference type="Google" id="ProtNLM"/>
    </source>
</evidence>
<comment type="caution">
    <text evidence="2">The sequence shown here is derived from an EMBL/GenBank/DDBJ whole genome shotgun (WGS) entry which is preliminary data.</text>
</comment>
<dbReference type="SUPFAM" id="SSF57850">
    <property type="entry name" value="RING/U-box"/>
    <property type="match status" value="1"/>
</dbReference>
<accession>A0AAD5RKT0</accession>
<evidence type="ECO:0000313" key="3">
    <source>
        <dbReference type="Proteomes" id="UP001201980"/>
    </source>
</evidence>
<name>A0AAD5RKT0_9PEZI</name>
<reference evidence="2" key="1">
    <citation type="submission" date="2022-07" db="EMBL/GenBank/DDBJ databases">
        <title>Draft genome sequence of Zalerion maritima ATCC 34329, a (micro)plastics degrading marine fungus.</title>
        <authorList>
            <person name="Paco A."/>
            <person name="Goncalves M.F.M."/>
            <person name="Rocha-Santos T.A.P."/>
            <person name="Alves A."/>
        </authorList>
    </citation>
    <scope>NUCLEOTIDE SEQUENCE</scope>
    <source>
        <strain evidence="2">ATCC 34329</strain>
    </source>
</reference>
<dbReference type="InterPro" id="IPR013083">
    <property type="entry name" value="Znf_RING/FYVE/PHD"/>
</dbReference>
<dbReference type="Gene3D" id="3.30.40.10">
    <property type="entry name" value="Zinc/RING finger domain, C3HC4 (zinc finger)"/>
    <property type="match status" value="1"/>
</dbReference>
<dbReference type="Proteomes" id="UP001201980">
    <property type="component" value="Unassembled WGS sequence"/>
</dbReference>
<feature type="region of interest" description="Disordered" evidence="1">
    <location>
        <begin position="215"/>
        <end position="235"/>
    </location>
</feature>
<protein>
    <recommendedName>
        <fullName evidence="4">RING-type domain-containing protein</fullName>
    </recommendedName>
</protein>
<organism evidence="2 3">
    <name type="scientific">Zalerion maritima</name>
    <dbReference type="NCBI Taxonomy" id="339359"/>
    <lineage>
        <taxon>Eukaryota</taxon>
        <taxon>Fungi</taxon>
        <taxon>Dikarya</taxon>
        <taxon>Ascomycota</taxon>
        <taxon>Pezizomycotina</taxon>
        <taxon>Sordariomycetes</taxon>
        <taxon>Lulworthiomycetidae</taxon>
        <taxon>Lulworthiales</taxon>
        <taxon>Lulworthiaceae</taxon>
        <taxon>Zalerion</taxon>
    </lineage>
</organism>
<sequence>MYSNGATGSKKQETSPPNSDKDNNEDSQATDNSNKFECPICYESINLSEGITTPCPGKHFFCKADIKAWLNTPRPKPSGRRPFQYQCPKCRANLNKEFCKSMLNRNPAGQVPPSIEPRGVELGLSLRRGRLAASGVQRPVNGAQLSPARPWDQLIGGIEHSRIRHLDTLIANAQAHGSQSQGIRPLVFQNTLPYSQLRQAQGVQGQGFQGLAFQLNQPRQIQRRQRSQQPEHNHD</sequence>
<feature type="compositionally biased region" description="Polar residues" evidence="1">
    <location>
        <begin position="1"/>
        <end position="18"/>
    </location>
</feature>
<keyword evidence="3" id="KW-1185">Reference proteome</keyword>
<dbReference type="AlphaFoldDB" id="A0AAD5RKT0"/>